<dbReference type="InterPro" id="IPR010559">
    <property type="entry name" value="Sig_transdc_His_kin_internal"/>
</dbReference>
<evidence type="ECO:0000256" key="4">
    <source>
        <dbReference type="ARBA" id="ARBA00022679"/>
    </source>
</evidence>
<protein>
    <submittedName>
        <fullName evidence="9">Histidine kinase</fullName>
    </submittedName>
</protein>
<dbReference type="InterPro" id="IPR050640">
    <property type="entry name" value="Bact_2-comp_sensor_kinase"/>
</dbReference>
<keyword evidence="5 9" id="KW-0418">Kinase</keyword>
<organism evidence="9 10">
    <name type="scientific">Paenibacillus abyssi</name>
    <dbReference type="NCBI Taxonomy" id="1340531"/>
    <lineage>
        <taxon>Bacteria</taxon>
        <taxon>Bacillati</taxon>
        <taxon>Bacillota</taxon>
        <taxon>Bacilli</taxon>
        <taxon>Bacillales</taxon>
        <taxon>Paenibacillaceae</taxon>
        <taxon>Paenibacillus</taxon>
    </lineage>
</organism>
<gene>
    <name evidence="9" type="ORF">GCM10010916_19880</name>
</gene>
<dbReference type="AlphaFoldDB" id="A0A917FUT5"/>
<keyword evidence="6 7" id="KW-0472">Membrane</keyword>
<evidence type="ECO:0000256" key="7">
    <source>
        <dbReference type="SAM" id="Phobius"/>
    </source>
</evidence>
<dbReference type="Pfam" id="PF02518">
    <property type="entry name" value="HATPase_c"/>
    <property type="match status" value="1"/>
</dbReference>
<dbReference type="Proteomes" id="UP000644756">
    <property type="component" value="Unassembled WGS sequence"/>
</dbReference>
<comment type="subcellular location">
    <subcellularLocation>
        <location evidence="1">Cell membrane</location>
        <topology evidence="1">Multi-pass membrane protein</topology>
    </subcellularLocation>
</comment>
<dbReference type="Gene3D" id="3.30.565.10">
    <property type="entry name" value="Histidine kinase-like ATPase, C-terminal domain"/>
    <property type="match status" value="1"/>
</dbReference>
<evidence type="ECO:0000256" key="5">
    <source>
        <dbReference type="ARBA" id="ARBA00022777"/>
    </source>
</evidence>
<dbReference type="InterPro" id="IPR003660">
    <property type="entry name" value="HAMP_dom"/>
</dbReference>
<dbReference type="GO" id="GO:0005886">
    <property type="term" value="C:plasma membrane"/>
    <property type="evidence" value="ECO:0007669"/>
    <property type="project" value="UniProtKB-SubCell"/>
</dbReference>
<keyword evidence="10" id="KW-1185">Reference proteome</keyword>
<dbReference type="PANTHER" id="PTHR34220">
    <property type="entry name" value="SENSOR HISTIDINE KINASE YPDA"/>
    <property type="match status" value="1"/>
</dbReference>
<dbReference type="InterPro" id="IPR036890">
    <property type="entry name" value="HATPase_C_sf"/>
</dbReference>
<evidence type="ECO:0000256" key="3">
    <source>
        <dbReference type="ARBA" id="ARBA00022553"/>
    </source>
</evidence>
<dbReference type="InterPro" id="IPR003594">
    <property type="entry name" value="HATPase_dom"/>
</dbReference>
<dbReference type="RefSeq" id="WP_188530889.1">
    <property type="nucleotide sequence ID" value="NZ_BMGR01000005.1"/>
</dbReference>
<feature type="transmembrane region" description="Helical" evidence="7">
    <location>
        <begin position="297"/>
        <end position="320"/>
    </location>
</feature>
<reference evidence="9" key="1">
    <citation type="journal article" date="2014" name="Int. J. Syst. Evol. Microbiol.">
        <title>Complete genome sequence of Corynebacterium casei LMG S-19264T (=DSM 44701T), isolated from a smear-ripened cheese.</title>
        <authorList>
            <consortium name="US DOE Joint Genome Institute (JGI-PGF)"/>
            <person name="Walter F."/>
            <person name="Albersmeier A."/>
            <person name="Kalinowski J."/>
            <person name="Ruckert C."/>
        </authorList>
    </citation>
    <scope>NUCLEOTIDE SEQUENCE</scope>
    <source>
        <strain evidence="9">CGMCC 1.12987</strain>
    </source>
</reference>
<evidence type="ECO:0000313" key="9">
    <source>
        <dbReference type="EMBL" id="GGG02808.1"/>
    </source>
</evidence>
<feature type="transmembrane region" description="Helical" evidence="7">
    <location>
        <begin position="12"/>
        <end position="33"/>
    </location>
</feature>
<keyword evidence="4" id="KW-0808">Transferase</keyword>
<proteinExistence type="predicted"/>
<evidence type="ECO:0000256" key="1">
    <source>
        <dbReference type="ARBA" id="ARBA00004651"/>
    </source>
</evidence>
<reference evidence="9" key="2">
    <citation type="submission" date="2020-09" db="EMBL/GenBank/DDBJ databases">
        <authorList>
            <person name="Sun Q."/>
            <person name="Zhou Y."/>
        </authorList>
    </citation>
    <scope>NUCLEOTIDE SEQUENCE</scope>
    <source>
        <strain evidence="9">CGMCC 1.12987</strain>
    </source>
</reference>
<evidence type="ECO:0000259" key="8">
    <source>
        <dbReference type="PROSITE" id="PS50885"/>
    </source>
</evidence>
<evidence type="ECO:0000256" key="2">
    <source>
        <dbReference type="ARBA" id="ARBA00022475"/>
    </source>
</evidence>
<dbReference type="SUPFAM" id="SSF55874">
    <property type="entry name" value="ATPase domain of HSP90 chaperone/DNA topoisomerase II/histidine kinase"/>
    <property type="match status" value="1"/>
</dbReference>
<dbReference type="Gene3D" id="6.10.340.10">
    <property type="match status" value="1"/>
</dbReference>
<evidence type="ECO:0000256" key="6">
    <source>
        <dbReference type="ARBA" id="ARBA00023136"/>
    </source>
</evidence>
<dbReference type="PROSITE" id="PS50885">
    <property type="entry name" value="HAMP"/>
    <property type="match status" value="1"/>
</dbReference>
<keyword evidence="3" id="KW-0597">Phosphoprotein</keyword>
<dbReference type="Pfam" id="PF06580">
    <property type="entry name" value="His_kinase"/>
    <property type="match status" value="1"/>
</dbReference>
<sequence length="598" mass="68097">MNPFKSFKIYHLLFGLIAGFMLVLLSVVIWFSYTTSSKEFVQNTFYYQQQLLSELNKQLSIQLVGIEQTALATSQNVRLEEFASSNRTNYQMYRKKKDIEWYLAQITYSSTVIDSIDLYISYDVGPYSGTQDFGVRLLEHTQLLNEPWYADIELSDDAWLGERTLLTSRGSRNVLSYVRKLYSNLGQYQGVIVIHVKAPAIHQLIAGRGGNESTIRHLFDSGGRPMLQRDQSGKLEALSSFVSETKSPSGYRVAQQVNGAWVEGSEYLMVWSEDYSTKWKMIELTPYKEITRGSLNLALALTLIGLCALIAVLFVTHYIARQFTLPIRHLLSAMGKFSVDRKPVKLPGDYNNEFGAMFNGFRSTSDKIIQLYDSLEEQHRRQRDAEISALQANINPHFLYNTLDQLNWMAIDAGEEQMSRVLELMGRMFRIGLSNGERWIRIEDELEHLACYLEIQQIRWGEGLEYEIEVDEGCRKAWIPKLTLQPFVENAVLHGLHGRMSGRIRIRCLGDASRLEFTIEDDGVGIPENGVLPPSRKKGGYGVKNVRERLDAYFGAPYGVTIKPRPEGGTAVVVAIPRIENIDDQLGGGRYVENRTDR</sequence>
<feature type="domain" description="HAMP" evidence="8">
    <location>
        <begin position="321"/>
        <end position="373"/>
    </location>
</feature>
<evidence type="ECO:0000313" key="10">
    <source>
        <dbReference type="Proteomes" id="UP000644756"/>
    </source>
</evidence>
<keyword evidence="7" id="KW-1133">Transmembrane helix</keyword>
<comment type="caution">
    <text evidence="9">The sequence shown here is derived from an EMBL/GenBank/DDBJ whole genome shotgun (WGS) entry which is preliminary data.</text>
</comment>
<dbReference type="GO" id="GO:0000155">
    <property type="term" value="F:phosphorelay sensor kinase activity"/>
    <property type="evidence" value="ECO:0007669"/>
    <property type="project" value="InterPro"/>
</dbReference>
<keyword evidence="2" id="KW-1003">Cell membrane</keyword>
<keyword evidence="7" id="KW-0812">Transmembrane</keyword>
<dbReference type="EMBL" id="BMGR01000005">
    <property type="protein sequence ID" value="GGG02808.1"/>
    <property type="molecule type" value="Genomic_DNA"/>
</dbReference>
<dbReference type="PANTHER" id="PTHR34220:SF7">
    <property type="entry name" value="SENSOR HISTIDINE KINASE YPDA"/>
    <property type="match status" value="1"/>
</dbReference>
<accession>A0A917FUT5</accession>
<name>A0A917FUT5_9BACL</name>